<evidence type="ECO:0000313" key="7">
    <source>
        <dbReference type="EMBL" id="KAE9463570.1"/>
    </source>
</evidence>
<keyword evidence="6" id="KW-0186">Copper</keyword>
<comment type="caution">
    <text evidence="6">Lacks conserved residue(s) required for the propagation of feature annotation.</text>
</comment>
<dbReference type="AlphaFoldDB" id="A0A6A4LZQ2"/>
<name>A0A6A4LZQ2_9ERIC</name>
<dbReference type="GO" id="GO:0005375">
    <property type="term" value="F:copper ion transmembrane transporter activity"/>
    <property type="evidence" value="ECO:0007669"/>
    <property type="project" value="UniProtKB-UniRule"/>
</dbReference>
<sequence>MDVMPPSSSSANGTNEMMMHMTFFWGKNAEILFSGWPGTNSGMYALALMFVFVLSLLVEWLSHGNLIKDGSSQVAVGLVQTLIHAIRVGLAYMLMLAVMSFNGGVFVAAVAGHALGFFLFGSRALKKARENHWRELMDVMPPSANGTTMLHPRKMMMHMTFFWGKNAEILFSGWPGTSSGMYAVALIFVFVLSLLVEWLSHGNLIKDGSNRVAVGLVQTLIHAIRVGLAYMVMLAVMSFNGGVFVMAVAGHALGFFLFGSRALKKAAPTPSNGKTSDVPPMSC</sequence>
<evidence type="ECO:0000256" key="6">
    <source>
        <dbReference type="RuleBase" id="RU367022"/>
    </source>
</evidence>
<dbReference type="GO" id="GO:0005886">
    <property type="term" value="C:plasma membrane"/>
    <property type="evidence" value="ECO:0007669"/>
    <property type="project" value="TreeGrafter"/>
</dbReference>
<reference evidence="7 8" key="1">
    <citation type="journal article" date="2019" name="Genome Biol. Evol.">
        <title>The Rhododendron genome and chromosomal organization provide insight into shared whole-genome duplications across the heath family (Ericaceae).</title>
        <authorList>
            <person name="Soza V.L."/>
            <person name="Lindsley D."/>
            <person name="Waalkes A."/>
            <person name="Ramage E."/>
            <person name="Patwardhan R.P."/>
            <person name="Burton J.N."/>
            <person name="Adey A."/>
            <person name="Kumar A."/>
            <person name="Qiu R."/>
            <person name="Shendure J."/>
            <person name="Hall B."/>
        </authorList>
    </citation>
    <scope>NUCLEOTIDE SEQUENCE [LARGE SCALE GENOMIC DNA]</scope>
    <source>
        <strain evidence="7">RSF 1966-606</strain>
    </source>
</reference>
<dbReference type="Proteomes" id="UP000428333">
    <property type="component" value="Linkage Group LG03"/>
</dbReference>
<keyword evidence="6" id="KW-0813">Transport</keyword>
<feature type="non-terminal residue" evidence="7">
    <location>
        <position position="1"/>
    </location>
</feature>
<proteinExistence type="inferred from homology"/>
<evidence type="ECO:0000256" key="5">
    <source>
        <dbReference type="ARBA" id="ARBA00023136"/>
    </source>
</evidence>
<accession>A0A6A4LZQ2</accession>
<gene>
    <name evidence="7" type="ORF">C3L33_04522</name>
</gene>
<organism evidence="7 8">
    <name type="scientific">Rhododendron williamsianum</name>
    <dbReference type="NCBI Taxonomy" id="262921"/>
    <lineage>
        <taxon>Eukaryota</taxon>
        <taxon>Viridiplantae</taxon>
        <taxon>Streptophyta</taxon>
        <taxon>Embryophyta</taxon>
        <taxon>Tracheophyta</taxon>
        <taxon>Spermatophyta</taxon>
        <taxon>Magnoliopsida</taxon>
        <taxon>eudicotyledons</taxon>
        <taxon>Gunneridae</taxon>
        <taxon>Pentapetalae</taxon>
        <taxon>asterids</taxon>
        <taxon>Ericales</taxon>
        <taxon>Ericaceae</taxon>
        <taxon>Ericoideae</taxon>
        <taxon>Rhodoreae</taxon>
        <taxon>Rhododendron</taxon>
    </lineage>
</organism>
<dbReference type="Pfam" id="PF04145">
    <property type="entry name" value="Ctr"/>
    <property type="match status" value="4"/>
</dbReference>
<evidence type="ECO:0000256" key="1">
    <source>
        <dbReference type="ARBA" id="ARBA00006921"/>
    </source>
</evidence>
<protein>
    <recommendedName>
        <fullName evidence="6">Copper transport protein</fullName>
    </recommendedName>
</protein>
<keyword evidence="4 6" id="KW-1133">Transmembrane helix</keyword>
<feature type="transmembrane region" description="Helical" evidence="6">
    <location>
        <begin position="212"/>
        <end position="233"/>
    </location>
</feature>
<dbReference type="PANTHER" id="PTHR12483">
    <property type="entry name" value="SOLUTE CARRIER FAMILY 31 COPPER TRANSPORTERS"/>
    <property type="match status" value="1"/>
</dbReference>
<evidence type="ECO:0000313" key="8">
    <source>
        <dbReference type="Proteomes" id="UP000428333"/>
    </source>
</evidence>
<feature type="transmembrane region" description="Helical" evidence="6">
    <location>
        <begin position="42"/>
        <end position="62"/>
    </location>
</feature>
<comment type="subcellular location">
    <subcellularLocation>
        <location evidence="6">Membrane</location>
        <topology evidence="6">Multi-pass membrane protein</topology>
    </subcellularLocation>
</comment>
<keyword evidence="8" id="KW-1185">Reference proteome</keyword>
<keyword evidence="5 6" id="KW-0472">Membrane</keyword>
<feature type="transmembrane region" description="Helical" evidence="6">
    <location>
        <begin position="180"/>
        <end position="200"/>
    </location>
</feature>
<keyword evidence="2 6" id="KW-0812">Transmembrane</keyword>
<dbReference type="EMBL" id="QEFC01000559">
    <property type="protein sequence ID" value="KAE9463570.1"/>
    <property type="molecule type" value="Genomic_DNA"/>
</dbReference>
<comment type="similarity">
    <text evidence="1 6">Belongs to the copper transporter (Ctr) (TC 1.A.56) family. SLC31A subfamily.</text>
</comment>
<dbReference type="OrthoDB" id="73901at2759"/>
<feature type="transmembrane region" description="Helical" evidence="6">
    <location>
        <begin position="239"/>
        <end position="258"/>
    </location>
</feature>
<evidence type="ECO:0000256" key="3">
    <source>
        <dbReference type="ARBA" id="ARBA00022796"/>
    </source>
</evidence>
<keyword evidence="6" id="KW-0406">Ion transport</keyword>
<comment type="caution">
    <text evidence="7">The sequence shown here is derived from an EMBL/GenBank/DDBJ whole genome shotgun (WGS) entry which is preliminary data.</text>
</comment>
<dbReference type="PANTHER" id="PTHR12483:SF24">
    <property type="entry name" value="COPPER TRANSPORTER 2-RELATED"/>
    <property type="match status" value="1"/>
</dbReference>
<evidence type="ECO:0000256" key="4">
    <source>
        <dbReference type="ARBA" id="ARBA00022989"/>
    </source>
</evidence>
<evidence type="ECO:0000256" key="2">
    <source>
        <dbReference type="ARBA" id="ARBA00022692"/>
    </source>
</evidence>
<keyword evidence="3 6" id="KW-0187">Copper transport</keyword>
<dbReference type="InterPro" id="IPR007274">
    <property type="entry name" value="Cop_transporter"/>
</dbReference>